<dbReference type="Proteomes" id="UP000691718">
    <property type="component" value="Unassembled WGS sequence"/>
</dbReference>
<keyword evidence="2" id="KW-1185">Reference proteome</keyword>
<dbReference type="PANTHER" id="PTHR14663:SF2">
    <property type="entry name" value="METHYLTRANSFERASE NSUN7-RELATED"/>
    <property type="match status" value="1"/>
</dbReference>
<dbReference type="PANTHER" id="PTHR14663">
    <property type="entry name" value="METHYLTRANSFERASE NSUN7-RELATED"/>
    <property type="match status" value="1"/>
</dbReference>
<evidence type="ECO:0000313" key="2">
    <source>
        <dbReference type="Proteomes" id="UP000691718"/>
    </source>
</evidence>
<dbReference type="OrthoDB" id="6817893at2759"/>
<accession>A0A8S3X8C4</accession>
<dbReference type="AlphaFoldDB" id="A0A8S3X8C4"/>
<comment type="caution">
    <text evidence="1">The sequence shown here is derived from an EMBL/GenBank/DDBJ whole genome shotgun (WGS) entry which is preliminary data.</text>
</comment>
<sequence>MTIYNNLSLQSEDAVNKVIRTNAEDIPEEWAPWNLVVCTKNPNAPPPVAVRTPGPAWDIGQVTKAARLLFKPPMEVEFADEQEMRCVYSLIYDVFRYKSILDQAIEGVAFFEDFPQFAEHHHIVWLFLMELARRKWTARTREELERTAKLLNEAGFPFKDIENVIWEQRVHFAAAIARIRIKNRAYS</sequence>
<proteinExistence type="predicted"/>
<protein>
    <submittedName>
        <fullName evidence="1">(apollo) hypothetical protein</fullName>
    </submittedName>
</protein>
<dbReference type="InterPro" id="IPR042620">
    <property type="entry name" value="NSUN7"/>
</dbReference>
<organism evidence="1 2">
    <name type="scientific">Parnassius apollo</name>
    <name type="common">Apollo butterfly</name>
    <name type="synonym">Papilio apollo</name>
    <dbReference type="NCBI Taxonomy" id="110799"/>
    <lineage>
        <taxon>Eukaryota</taxon>
        <taxon>Metazoa</taxon>
        <taxon>Ecdysozoa</taxon>
        <taxon>Arthropoda</taxon>
        <taxon>Hexapoda</taxon>
        <taxon>Insecta</taxon>
        <taxon>Pterygota</taxon>
        <taxon>Neoptera</taxon>
        <taxon>Endopterygota</taxon>
        <taxon>Lepidoptera</taxon>
        <taxon>Glossata</taxon>
        <taxon>Ditrysia</taxon>
        <taxon>Papilionoidea</taxon>
        <taxon>Papilionidae</taxon>
        <taxon>Parnassiinae</taxon>
        <taxon>Parnassini</taxon>
        <taxon>Parnassius</taxon>
        <taxon>Parnassius</taxon>
    </lineage>
</organism>
<gene>
    <name evidence="1" type="ORF">PAPOLLO_LOCUS15353</name>
</gene>
<name>A0A8S3X8C4_PARAO</name>
<reference evidence="1" key="1">
    <citation type="submission" date="2021-04" db="EMBL/GenBank/DDBJ databases">
        <authorList>
            <person name="Tunstrom K."/>
        </authorList>
    </citation>
    <scope>NUCLEOTIDE SEQUENCE</scope>
</reference>
<evidence type="ECO:0000313" key="1">
    <source>
        <dbReference type="EMBL" id="CAG5010068.1"/>
    </source>
</evidence>
<dbReference type="EMBL" id="CAJQZP010001030">
    <property type="protein sequence ID" value="CAG5010068.1"/>
    <property type="molecule type" value="Genomic_DNA"/>
</dbReference>